<reference evidence="1 2" key="1">
    <citation type="submission" date="2024-03" db="EMBL/GenBank/DDBJ databases">
        <title>Novel Streptomyces species of biotechnological and ecological value are a feature of Machair soil.</title>
        <authorList>
            <person name="Prole J.R."/>
            <person name="Goodfellow M."/>
            <person name="Allenby N."/>
            <person name="Ward A.C."/>
        </authorList>
    </citation>
    <scope>NUCLEOTIDE SEQUENCE [LARGE SCALE GENOMIC DNA]</scope>
    <source>
        <strain evidence="1 2">MS1.HAVA.3</strain>
    </source>
</reference>
<sequence length="289" mass="30856">MDSEALHERIGAHLRADDPRLRQAAARQAAAVAWEPDQERYLASALADAAGREDDPAALAAELDALPAVEPALDDLALQRLAGLRTDSPVVAALLARAARLQIAGPAEPVGDGTRVVVRCVRGIPHTGLPLRTRDGAWVVLQRIEFYGKAVDRLDPGCSGRVLLSGHGARELAEWDCLDADPGAREYVPGLRAADPRARRRAAEGIADRPDAWAPEVGRYLCGALARAAVRETDHDALESQLKALLGLYAFLAPPAYALLRTLDRGALPEALRPCLDGLLEAQAPDAVR</sequence>
<protein>
    <submittedName>
        <fullName evidence="1">Uncharacterized protein</fullName>
    </submittedName>
</protein>
<proteinExistence type="predicted"/>
<comment type="caution">
    <text evidence="1">The sequence shown here is derived from an EMBL/GenBank/DDBJ whole genome shotgun (WGS) entry which is preliminary data.</text>
</comment>
<evidence type="ECO:0000313" key="1">
    <source>
        <dbReference type="EMBL" id="MEJ8642411.1"/>
    </source>
</evidence>
<accession>A0ABU8U4I3</accession>
<dbReference type="Proteomes" id="UP001382904">
    <property type="component" value="Unassembled WGS sequence"/>
</dbReference>
<keyword evidence="2" id="KW-1185">Reference proteome</keyword>
<gene>
    <name evidence="1" type="ORF">WKI68_15270</name>
</gene>
<organism evidence="1 2">
    <name type="scientific">Streptomyces caledonius</name>
    <dbReference type="NCBI Taxonomy" id="3134107"/>
    <lineage>
        <taxon>Bacteria</taxon>
        <taxon>Bacillati</taxon>
        <taxon>Actinomycetota</taxon>
        <taxon>Actinomycetes</taxon>
        <taxon>Kitasatosporales</taxon>
        <taxon>Streptomycetaceae</taxon>
        <taxon>Streptomyces</taxon>
    </lineage>
</organism>
<name>A0ABU8U4I3_9ACTN</name>
<evidence type="ECO:0000313" key="2">
    <source>
        <dbReference type="Proteomes" id="UP001382904"/>
    </source>
</evidence>
<dbReference type="EMBL" id="JBBKAM010000002">
    <property type="protein sequence ID" value="MEJ8642411.1"/>
    <property type="molecule type" value="Genomic_DNA"/>
</dbReference>